<reference evidence="5" key="1">
    <citation type="submission" date="2022-01" db="EMBL/GenBank/DDBJ databases">
        <authorList>
            <person name="King R."/>
        </authorList>
    </citation>
    <scope>NUCLEOTIDE SEQUENCE</scope>
</reference>
<dbReference type="Gene3D" id="2.20.25.240">
    <property type="match status" value="1"/>
</dbReference>
<accession>A0A9P0DD94</accession>
<evidence type="ECO:0000256" key="2">
    <source>
        <dbReference type="ARBA" id="ARBA00022771"/>
    </source>
</evidence>
<keyword evidence="3" id="KW-0862">Zinc</keyword>
<gene>
    <name evidence="5" type="ORF">PSYICH_LOCUS14313</name>
</gene>
<keyword evidence="2" id="KW-0863">Zinc-finger</keyword>
<dbReference type="AlphaFoldDB" id="A0A9P0DD94"/>
<dbReference type="InterPro" id="IPR007588">
    <property type="entry name" value="Znf_FLYWCH"/>
</dbReference>
<name>A0A9P0DD94_9CUCU</name>
<protein>
    <recommendedName>
        <fullName evidence="4">FLYWCH-type domain-containing protein</fullName>
    </recommendedName>
</protein>
<feature type="domain" description="FLYWCH-type" evidence="4">
    <location>
        <begin position="9"/>
        <end position="67"/>
    </location>
</feature>
<dbReference type="Pfam" id="PF04500">
    <property type="entry name" value="FLYWCH"/>
    <property type="match status" value="1"/>
</dbReference>
<keyword evidence="1" id="KW-0479">Metal-binding</keyword>
<proteinExistence type="predicted"/>
<dbReference type="OrthoDB" id="6607069at2759"/>
<evidence type="ECO:0000256" key="3">
    <source>
        <dbReference type="ARBA" id="ARBA00022833"/>
    </source>
</evidence>
<evidence type="ECO:0000256" key="1">
    <source>
        <dbReference type="ARBA" id="ARBA00022723"/>
    </source>
</evidence>
<evidence type="ECO:0000313" key="6">
    <source>
        <dbReference type="Proteomes" id="UP001153636"/>
    </source>
</evidence>
<keyword evidence="6" id="KW-1185">Reference proteome</keyword>
<organism evidence="5 6">
    <name type="scientific">Psylliodes chrysocephalus</name>
    <dbReference type="NCBI Taxonomy" id="3402493"/>
    <lineage>
        <taxon>Eukaryota</taxon>
        <taxon>Metazoa</taxon>
        <taxon>Ecdysozoa</taxon>
        <taxon>Arthropoda</taxon>
        <taxon>Hexapoda</taxon>
        <taxon>Insecta</taxon>
        <taxon>Pterygota</taxon>
        <taxon>Neoptera</taxon>
        <taxon>Endopterygota</taxon>
        <taxon>Coleoptera</taxon>
        <taxon>Polyphaga</taxon>
        <taxon>Cucujiformia</taxon>
        <taxon>Chrysomeloidea</taxon>
        <taxon>Chrysomelidae</taxon>
        <taxon>Galerucinae</taxon>
        <taxon>Alticini</taxon>
        <taxon>Psylliodes</taxon>
    </lineage>
</organism>
<dbReference type="GO" id="GO:0008270">
    <property type="term" value="F:zinc ion binding"/>
    <property type="evidence" value="ECO:0007669"/>
    <property type="project" value="UniProtKB-KW"/>
</dbReference>
<dbReference type="Proteomes" id="UP001153636">
    <property type="component" value="Chromosome 8"/>
</dbReference>
<evidence type="ECO:0000313" key="5">
    <source>
        <dbReference type="EMBL" id="CAH1114775.1"/>
    </source>
</evidence>
<sequence length="150" mass="17139">MNNSTSTMFSEKGNKLIVLNNFKFSKANTSKCGKIRWKCCNAKCTARVYSHVSNEDVIIEVKAEQNHGVAMNLARNAVSNSVKRKATCDPAEKPAKLIIRELQSNNFAENINSEDINRIRKNMHMRQEEKSCKYSLKTKKRCSILFSNYI</sequence>
<dbReference type="EMBL" id="OV651820">
    <property type="protein sequence ID" value="CAH1114775.1"/>
    <property type="molecule type" value="Genomic_DNA"/>
</dbReference>
<evidence type="ECO:0000259" key="4">
    <source>
        <dbReference type="Pfam" id="PF04500"/>
    </source>
</evidence>